<comment type="caution">
    <text evidence="1">The sequence shown here is derived from an EMBL/GenBank/DDBJ whole genome shotgun (WGS) entry which is preliminary data.</text>
</comment>
<organism evidence="1 2">
    <name type="scientific">Brassica cretica</name>
    <name type="common">Mustard</name>
    <dbReference type="NCBI Taxonomy" id="69181"/>
    <lineage>
        <taxon>Eukaryota</taxon>
        <taxon>Viridiplantae</taxon>
        <taxon>Streptophyta</taxon>
        <taxon>Embryophyta</taxon>
        <taxon>Tracheophyta</taxon>
        <taxon>Spermatophyta</taxon>
        <taxon>Magnoliopsida</taxon>
        <taxon>eudicotyledons</taxon>
        <taxon>Gunneridae</taxon>
        <taxon>Pentapetalae</taxon>
        <taxon>rosids</taxon>
        <taxon>malvids</taxon>
        <taxon>Brassicales</taxon>
        <taxon>Brassicaceae</taxon>
        <taxon>Brassiceae</taxon>
        <taxon>Brassica</taxon>
    </lineage>
</organism>
<dbReference type="AlphaFoldDB" id="A0A8S9QYT9"/>
<dbReference type="Proteomes" id="UP000712600">
    <property type="component" value="Unassembled WGS sequence"/>
</dbReference>
<dbReference type="EMBL" id="QGKX02000996">
    <property type="protein sequence ID" value="KAF3553901.1"/>
    <property type="molecule type" value="Genomic_DNA"/>
</dbReference>
<name>A0A8S9QYT9_BRACR</name>
<proteinExistence type="predicted"/>
<evidence type="ECO:0000313" key="2">
    <source>
        <dbReference type="Proteomes" id="UP000712600"/>
    </source>
</evidence>
<gene>
    <name evidence="1" type="ORF">F2Q69_00014745</name>
</gene>
<sequence>MVHGGLWCGVKTRWWDGFLRWRGGSFRPRFDSGRGGFYSSVVAGNFREVEALFAPPPSVLSSGGGGLPSSVVAVLSPEGGGYGSSTLPVWFRLQTEERLHQASKRGRDYDSVGAIVLKQIRMSDTWQLLRQQLIDNGTRPTPPLDLASAELKNLYSVVSDLYPI</sequence>
<reference evidence="1" key="1">
    <citation type="submission" date="2019-12" db="EMBL/GenBank/DDBJ databases">
        <title>Genome sequencing and annotation of Brassica cretica.</title>
        <authorList>
            <person name="Studholme D.J."/>
            <person name="Sarris P."/>
        </authorList>
    </citation>
    <scope>NUCLEOTIDE SEQUENCE</scope>
    <source>
        <strain evidence="1">PFS-109/04</strain>
        <tissue evidence="1">Leaf</tissue>
    </source>
</reference>
<protein>
    <submittedName>
        <fullName evidence="1">Uncharacterized protein</fullName>
    </submittedName>
</protein>
<evidence type="ECO:0000313" key="1">
    <source>
        <dbReference type="EMBL" id="KAF3553901.1"/>
    </source>
</evidence>
<accession>A0A8S9QYT9</accession>